<dbReference type="PANTHER" id="PTHR34217:SF1">
    <property type="entry name" value="CARBOXYPEPTIDASE 1"/>
    <property type="match status" value="1"/>
</dbReference>
<reference evidence="4 5" key="1">
    <citation type="submission" date="2016-10" db="EMBL/GenBank/DDBJ databases">
        <authorList>
            <person name="de Groot N.N."/>
        </authorList>
    </citation>
    <scope>NUCLEOTIDE SEQUENCE [LARGE SCALE GENOMIC DNA]</scope>
    <source>
        <strain evidence="4 5">DSM 1801</strain>
    </source>
</reference>
<dbReference type="Proteomes" id="UP000199800">
    <property type="component" value="Unassembled WGS sequence"/>
</dbReference>
<dbReference type="PRINTS" id="PR00998">
    <property type="entry name" value="CRBOXYPTASET"/>
</dbReference>
<dbReference type="CDD" id="cd06460">
    <property type="entry name" value="M32_Taq"/>
    <property type="match status" value="1"/>
</dbReference>
<name>A0A1I0F6T9_9FIRM</name>
<sequence>MSRYYERLKPYMEKAMALQTALTLFQWDNETAAPKEAGEYTSQVIGTLSDEYYKTYINDEVKYLLDKLAGKKEQEALSEQEKAIVKEIQRMDQQLRPVPAEEYKAFSTLTAKSSSIWAKAKADNDYKKFAPVLEEMIEYQKRFARYRKHGRQKLYDILLNDFEPGFNMEQLDIFFGKIKTELVPFIQEVEKKMDKVEKSYEYDRYPIEKQKEFCNWISSYLGFNFNRGILSESAHPFTTNLHNHDVRYTNHYTEEGIEDSIFSAIHETGHALYEFGVKDEYTLTPVGTGTSMGMHESQSRFFENVIGKSEEFWTPIYSRLVDLFPEQLKNTSVKDFIKGVNKSKPSLIRTQSDELTYPLHILVRYEIEKEIIEHGANVKSLPKMWNQKYKEYLGVEPETDTEGILQDVHWSTGDFGYFPSYALGSAVAAQIYYYMKSVMPLEEYLKEGNLLPIREFLKEKVHQYGKSKTTNEILKEMTGEEFTADYYIKYLKEKYQKIYNL</sequence>
<dbReference type="AlphaFoldDB" id="A0A1I0F6T9"/>
<protein>
    <recommendedName>
        <fullName evidence="1">Metal-dependent carboxypeptidase</fullName>
        <ecNumber evidence="1">3.4.17.19</ecNumber>
    </recommendedName>
</protein>
<dbReference type="PROSITE" id="PS52034">
    <property type="entry name" value="PEPTIDASE_M32"/>
    <property type="match status" value="1"/>
</dbReference>
<feature type="active site" description="Proton donor/acceptor" evidence="3">
    <location>
        <position position="267"/>
    </location>
</feature>
<comment type="similarity">
    <text evidence="1">Belongs to the peptidase M32 family.</text>
</comment>
<dbReference type="GO" id="GO:0006508">
    <property type="term" value="P:proteolysis"/>
    <property type="evidence" value="ECO:0007669"/>
    <property type="project" value="UniProtKB-UniRule"/>
</dbReference>
<evidence type="ECO:0000256" key="3">
    <source>
        <dbReference type="PIRSR" id="PIRSR006615-2"/>
    </source>
</evidence>
<keyword evidence="5" id="KW-1185">Reference proteome</keyword>
<keyword evidence="1" id="KW-0378">Hydrolase</keyword>
<dbReference type="GO" id="GO:0004181">
    <property type="term" value="F:metallocarboxypeptidase activity"/>
    <property type="evidence" value="ECO:0007669"/>
    <property type="project" value="UniProtKB-UniRule"/>
</dbReference>
<keyword evidence="1" id="KW-0645">Protease</keyword>
<keyword evidence="1 2" id="KW-0479">Metal-binding</keyword>
<comment type="function">
    <text evidence="1">Broad specificity carboxypetidase that releases amino acids sequentially from the C-terminus, including neutral, aromatic, polar and basic residues.</text>
</comment>
<gene>
    <name evidence="4" type="ORF">SAMN04487772_1284</name>
</gene>
<dbReference type="Gene3D" id="1.10.1370.30">
    <property type="match status" value="1"/>
</dbReference>
<organism evidence="4 5">
    <name type="scientific">[Clostridium] polysaccharolyticum</name>
    <dbReference type="NCBI Taxonomy" id="29364"/>
    <lineage>
        <taxon>Bacteria</taxon>
        <taxon>Bacillati</taxon>
        <taxon>Bacillota</taxon>
        <taxon>Clostridia</taxon>
        <taxon>Lachnospirales</taxon>
        <taxon>Lachnospiraceae</taxon>
    </lineage>
</organism>
<dbReference type="STRING" id="29364.SAMN04487772_1284"/>
<dbReference type="PANTHER" id="PTHR34217">
    <property type="entry name" value="METAL-DEPENDENT CARBOXYPEPTIDASE"/>
    <property type="match status" value="1"/>
</dbReference>
<keyword evidence="2" id="KW-0862">Zinc</keyword>
<keyword evidence="1 4" id="KW-0121">Carboxypeptidase</keyword>
<feature type="binding site" evidence="2">
    <location>
        <position position="296"/>
    </location>
    <ligand>
        <name>Zn(2+)</name>
        <dbReference type="ChEBI" id="CHEBI:29105"/>
        <note>catalytic</note>
    </ligand>
</feature>
<evidence type="ECO:0000256" key="2">
    <source>
        <dbReference type="PIRSR" id="PIRSR006615-1"/>
    </source>
</evidence>
<dbReference type="PIRSF" id="PIRSF006615">
    <property type="entry name" value="Zn_crbxpep_Taq"/>
    <property type="match status" value="1"/>
</dbReference>
<comment type="catalytic activity">
    <reaction evidence="1">
        <text>Release of a C-terminal amino acid with broad specificity, except for -Pro.</text>
        <dbReference type="EC" id="3.4.17.19"/>
    </reaction>
</comment>
<keyword evidence="1" id="KW-0482">Metalloprotease</keyword>
<dbReference type="EC" id="3.4.17.19" evidence="1"/>
<dbReference type="EMBL" id="FOHN01000028">
    <property type="protein sequence ID" value="SET53154.1"/>
    <property type="molecule type" value="Genomic_DNA"/>
</dbReference>
<dbReference type="RefSeq" id="WP_092478725.1">
    <property type="nucleotide sequence ID" value="NZ_FOHN01000028.1"/>
</dbReference>
<dbReference type="Pfam" id="PF02074">
    <property type="entry name" value="Peptidase_M32"/>
    <property type="match status" value="1"/>
</dbReference>
<comment type="cofactor">
    <cofactor evidence="2">
        <name>Zn(2+)</name>
        <dbReference type="ChEBI" id="CHEBI:29105"/>
    </cofactor>
    <text evidence="2">Binds 1 zinc ion per subunit.</text>
</comment>
<dbReference type="SUPFAM" id="SSF55486">
    <property type="entry name" value="Metalloproteases ('zincins'), catalytic domain"/>
    <property type="match status" value="1"/>
</dbReference>
<dbReference type="OrthoDB" id="9772308at2"/>
<evidence type="ECO:0000313" key="5">
    <source>
        <dbReference type="Proteomes" id="UP000199800"/>
    </source>
</evidence>
<dbReference type="GO" id="GO:0046872">
    <property type="term" value="F:metal ion binding"/>
    <property type="evidence" value="ECO:0007669"/>
    <property type="project" value="UniProtKB-KW"/>
</dbReference>
<feature type="binding site" evidence="2">
    <location>
        <position position="266"/>
    </location>
    <ligand>
        <name>Zn(2+)</name>
        <dbReference type="ChEBI" id="CHEBI:29105"/>
        <note>catalytic</note>
    </ligand>
</feature>
<proteinExistence type="inferred from homology"/>
<evidence type="ECO:0000313" key="4">
    <source>
        <dbReference type="EMBL" id="SET53154.1"/>
    </source>
</evidence>
<feature type="binding site" evidence="2">
    <location>
        <position position="270"/>
    </location>
    <ligand>
        <name>Zn(2+)</name>
        <dbReference type="ChEBI" id="CHEBI:29105"/>
        <note>catalytic</note>
    </ligand>
</feature>
<evidence type="ECO:0000256" key="1">
    <source>
        <dbReference type="PIRNR" id="PIRNR006615"/>
    </source>
</evidence>
<accession>A0A1I0F6T9</accession>
<dbReference type="InterPro" id="IPR001333">
    <property type="entry name" value="Peptidase_M32_Taq"/>
</dbReference>